<feature type="compositionally biased region" description="Basic and acidic residues" evidence="1">
    <location>
        <begin position="88"/>
        <end position="112"/>
    </location>
</feature>
<dbReference type="OrthoDB" id="185962at2157"/>
<feature type="region of interest" description="Disordered" evidence="1">
    <location>
        <begin position="1"/>
        <end position="117"/>
    </location>
</feature>
<dbReference type="AlphaFoldDB" id="A0A1H9F9L8"/>
<dbReference type="EMBL" id="FOFD01000002">
    <property type="protein sequence ID" value="SEQ34587.1"/>
    <property type="molecule type" value="Genomic_DNA"/>
</dbReference>
<dbReference type="Proteomes" id="UP000199114">
    <property type="component" value="Unassembled WGS sequence"/>
</dbReference>
<dbReference type="RefSeq" id="WP_090615720.1">
    <property type="nucleotide sequence ID" value="NZ_FOFD01000002.1"/>
</dbReference>
<sequence>MTPPWLPTDRPPERWQLTNETSGAGVATIETRVGEARSNLIHHRNMTTERKYSGANGADVSGTDPATTATNRRPDTPGAAGEQSPESIRSRDAAEARSSDGCRSDGGDEAERSVLVPMNEYRPGMTVRVVDRIPAPTVVELLVLPNGETVPVLTQPDEYVGYVVRSELGGAQVRSTMIVFTRESLESGACYAFEAGARMFSTQLSLLRTTARRIGSADSAPDGNDE</sequence>
<reference evidence="3" key="1">
    <citation type="submission" date="2016-10" db="EMBL/GenBank/DDBJ databases">
        <authorList>
            <person name="Varghese N."/>
            <person name="Submissions S."/>
        </authorList>
    </citation>
    <scope>NUCLEOTIDE SEQUENCE [LARGE SCALE GENOMIC DNA]</scope>
    <source>
        <strain evidence="3">DSM 25055</strain>
    </source>
</reference>
<evidence type="ECO:0000256" key="1">
    <source>
        <dbReference type="SAM" id="MobiDB-lite"/>
    </source>
</evidence>
<name>A0A1H9F9L8_9EURY</name>
<organism evidence="2 3">
    <name type="scientific">Natrinema salaciae</name>
    <dbReference type="NCBI Taxonomy" id="1186196"/>
    <lineage>
        <taxon>Archaea</taxon>
        <taxon>Methanobacteriati</taxon>
        <taxon>Methanobacteriota</taxon>
        <taxon>Stenosarchaea group</taxon>
        <taxon>Halobacteria</taxon>
        <taxon>Halobacteriales</taxon>
        <taxon>Natrialbaceae</taxon>
        <taxon>Natrinema</taxon>
    </lineage>
</organism>
<keyword evidence="3" id="KW-1185">Reference proteome</keyword>
<evidence type="ECO:0000313" key="2">
    <source>
        <dbReference type="EMBL" id="SEQ34587.1"/>
    </source>
</evidence>
<gene>
    <name evidence="2" type="ORF">SAMN04489841_1512</name>
</gene>
<proteinExistence type="predicted"/>
<accession>A0A1H9F9L8</accession>
<protein>
    <submittedName>
        <fullName evidence="2">Uncharacterized protein</fullName>
    </submittedName>
</protein>
<dbReference type="STRING" id="1186196.SAMN04489841_1512"/>
<evidence type="ECO:0000313" key="3">
    <source>
        <dbReference type="Proteomes" id="UP000199114"/>
    </source>
</evidence>